<dbReference type="GO" id="GO:0003916">
    <property type="term" value="F:DNA topoisomerase activity"/>
    <property type="evidence" value="ECO:0007669"/>
    <property type="project" value="InterPro"/>
</dbReference>
<reference evidence="2" key="1">
    <citation type="submission" date="2019-09" db="EMBL/GenBank/DDBJ databases">
        <title>Characterisation of the sponge microbiome using genome-centric metagenomics.</title>
        <authorList>
            <person name="Engelberts J.P."/>
            <person name="Robbins S.J."/>
            <person name="De Goeij J.M."/>
            <person name="Aranda M."/>
            <person name="Bell S.C."/>
            <person name="Webster N.S."/>
        </authorList>
    </citation>
    <scope>NUCLEOTIDE SEQUENCE</scope>
    <source>
        <strain evidence="2">SB0664_bin_27</strain>
    </source>
</reference>
<comment type="caution">
    <text evidence="2">The sequence shown here is derived from an EMBL/GenBank/DDBJ whole genome shotgun (WGS) entry which is preliminary data.</text>
</comment>
<dbReference type="InterPro" id="IPR013498">
    <property type="entry name" value="Topo_IA_Znf"/>
</dbReference>
<organism evidence="2">
    <name type="scientific">Caldilineaceae bacterium SB0664_bin_27</name>
    <dbReference type="NCBI Taxonomy" id="2605260"/>
    <lineage>
        <taxon>Bacteria</taxon>
        <taxon>Bacillati</taxon>
        <taxon>Chloroflexota</taxon>
        <taxon>Caldilineae</taxon>
        <taxon>Caldilineales</taxon>
        <taxon>Caldilineaceae</taxon>
    </lineage>
</organism>
<sequence length="245" mass="27123">MKGMGRLLGSALKAPIKGKIGETLVQAGAAVMLPSSVYRQFHDVTLPTEGGTAQLDHVFVSVFGVFVVETKNMSGWIFGSEQDRNWTQVFPGGRKVRFPNPLRQNHGHVRALEDVMAGIGLPRGTVKSVVVFVGDAEFKRKMPENVTVGAGGAQHIRSFKAHVLSETQVAEVCEAIESKRMERSWETNRRHVRNVRREDPQAARHCPRCGRKMVLRTARKGQSAGKQFWGCEGFPACRMVEQAQS</sequence>
<dbReference type="Pfam" id="PF08378">
    <property type="entry name" value="NERD"/>
    <property type="match status" value="1"/>
</dbReference>
<dbReference type="GO" id="GO:0003677">
    <property type="term" value="F:DNA binding"/>
    <property type="evidence" value="ECO:0007669"/>
    <property type="project" value="InterPro"/>
</dbReference>
<accession>A0A6B0YQT7</accession>
<name>A0A6B0YQT7_9CHLR</name>
<gene>
    <name evidence="2" type="ORF">F4Y42_07425</name>
</gene>
<dbReference type="Pfam" id="PF01396">
    <property type="entry name" value="Zn_ribbon_Top1"/>
    <property type="match status" value="1"/>
</dbReference>
<dbReference type="Gene3D" id="3.30.65.10">
    <property type="entry name" value="Bacterial Topoisomerase I, domain 1"/>
    <property type="match status" value="1"/>
</dbReference>
<evidence type="ECO:0000313" key="2">
    <source>
        <dbReference type="EMBL" id="MXY93263.1"/>
    </source>
</evidence>
<dbReference type="InterPro" id="IPR011528">
    <property type="entry name" value="NERD"/>
</dbReference>
<dbReference type="GO" id="GO:0006265">
    <property type="term" value="P:DNA topological change"/>
    <property type="evidence" value="ECO:0007669"/>
    <property type="project" value="InterPro"/>
</dbReference>
<dbReference type="AlphaFoldDB" id="A0A6B0YQT7"/>
<evidence type="ECO:0000259" key="1">
    <source>
        <dbReference type="PROSITE" id="PS50965"/>
    </source>
</evidence>
<protein>
    <submittedName>
        <fullName evidence="2">Nuclease</fullName>
    </submittedName>
</protein>
<dbReference type="SUPFAM" id="SSF57783">
    <property type="entry name" value="Zinc beta-ribbon"/>
    <property type="match status" value="1"/>
</dbReference>
<dbReference type="PROSITE" id="PS50965">
    <property type="entry name" value="NERD"/>
    <property type="match status" value="1"/>
</dbReference>
<dbReference type="EMBL" id="VXRG01000065">
    <property type="protein sequence ID" value="MXY93263.1"/>
    <property type="molecule type" value="Genomic_DNA"/>
</dbReference>
<proteinExistence type="predicted"/>
<feature type="domain" description="NERD" evidence="1">
    <location>
        <begin position="17"/>
        <end position="135"/>
    </location>
</feature>
<dbReference type="GO" id="GO:0005694">
    <property type="term" value="C:chromosome"/>
    <property type="evidence" value="ECO:0007669"/>
    <property type="project" value="InterPro"/>
</dbReference>